<evidence type="ECO:0000256" key="7">
    <source>
        <dbReference type="RuleBase" id="RU363032"/>
    </source>
</evidence>
<accession>A0AAU1ZTK4</accession>
<dbReference type="PANTHER" id="PTHR30151">
    <property type="entry name" value="ALKANE SULFONATE ABC TRANSPORTER-RELATED, MEMBRANE SUBUNIT"/>
    <property type="match status" value="1"/>
</dbReference>
<dbReference type="InterPro" id="IPR035906">
    <property type="entry name" value="MetI-like_sf"/>
</dbReference>
<dbReference type="Gene3D" id="1.10.3720.10">
    <property type="entry name" value="MetI-like"/>
    <property type="match status" value="1"/>
</dbReference>
<comment type="subcellular location">
    <subcellularLocation>
        <location evidence="1 7">Cell membrane</location>
        <topology evidence="1 7">Multi-pass membrane protein</topology>
    </subcellularLocation>
</comment>
<evidence type="ECO:0000256" key="1">
    <source>
        <dbReference type="ARBA" id="ARBA00004651"/>
    </source>
</evidence>
<proteinExistence type="inferred from homology"/>
<keyword evidence="2 7" id="KW-0813">Transport</keyword>
<feature type="transmembrane region" description="Helical" evidence="7">
    <location>
        <begin position="52"/>
        <end position="69"/>
    </location>
</feature>
<keyword evidence="3" id="KW-1003">Cell membrane</keyword>
<dbReference type="GO" id="GO:0005886">
    <property type="term" value="C:plasma membrane"/>
    <property type="evidence" value="ECO:0007669"/>
    <property type="project" value="UniProtKB-SubCell"/>
</dbReference>
<dbReference type="GO" id="GO:0055085">
    <property type="term" value="P:transmembrane transport"/>
    <property type="evidence" value="ECO:0007669"/>
    <property type="project" value="InterPro"/>
</dbReference>
<evidence type="ECO:0000256" key="3">
    <source>
        <dbReference type="ARBA" id="ARBA00022475"/>
    </source>
</evidence>
<dbReference type="SUPFAM" id="SSF161098">
    <property type="entry name" value="MetI-like"/>
    <property type="match status" value="1"/>
</dbReference>
<comment type="similarity">
    <text evidence="7">Belongs to the binding-protein-dependent transport system permease family.</text>
</comment>
<feature type="domain" description="ABC transmembrane type-1" evidence="9">
    <location>
        <begin position="109"/>
        <end position="288"/>
    </location>
</feature>
<keyword evidence="5 7" id="KW-1133">Transmembrane helix</keyword>
<name>A0AAU1ZTK4_9ACTN</name>
<evidence type="ECO:0000256" key="6">
    <source>
        <dbReference type="ARBA" id="ARBA00023136"/>
    </source>
</evidence>
<dbReference type="InterPro" id="IPR000515">
    <property type="entry name" value="MetI-like"/>
</dbReference>
<dbReference type="AlphaFoldDB" id="A0AAU1ZTK4"/>
<dbReference type="Pfam" id="PF00528">
    <property type="entry name" value="BPD_transp_1"/>
    <property type="match status" value="1"/>
</dbReference>
<feature type="region of interest" description="Disordered" evidence="8">
    <location>
        <begin position="1"/>
        <end position="35"/>
    </location>
</feature>
<evidence type="ECO:0000313" key="10">
    <source>
        <dbReference type="EMBL" id="WTT15714.1"/>
    </source>
</evidence>
<dbReference type="PROSITE" id="PS50928">
    <property type="entry name" value="ABC_TM1"/>
    <property type="match status" value="1"/>
</dbReference>
<evidence type="ECO:0000256" key="8">
    <source>
        <dbReference type="SAM" id="MobiDB-lite"/>
    </source>
</evidence>
<sequence length="304" mass="31910">MSGRPGPTADQPPRADTTKKTGTAGTGSASTTAPTPIASRAARVGSLARGALLRWLVLALAVGAWQLAARAHGSVYFPPPGRIARHAYDLWFSGPVSQLFLTDAAVDNILPSLGRMAVGFALAAVAGVALGIAVGRSHQAYALCNPVLQFARAVPPPALVPVFVVVLDFGTQMQIASIVFSAVWPVLINTADGARNVDPLRLEVATVLRLTAFERLWLLLLPSALPRIFAGLRLSLSLSLILMVFSELLPGTANGIGFTLTDAQSRSDLLTVWAALVLLGALGYLLNTGLLAVEKRLIGSRRPT</sequence>
<evidence type="ECO:0000256" key="5">
    <source>
        <dbReference type="ARBA" id="ARBA00022989"/>
    </source>
</evidence>
<evidence type="ECO:0000256" key="4">
    <source>
        <dbReference type="ARBA" id="ARBA00022692"/>
    </source>
</evidence>
<keyword evidence="4 7" id="KW-0812">Transmembrane</keyword>
<feature type="transmembrane region" description="Helical" evidence="7">
    <location>
        <begin position="116"/>
        <end position="137"/>
    </location>
</feature>
<gene>
    <name evidence="10" type="ORF">OHA22_09350</name>
</gene>
<dbReference type="PANTHER" id="PTHR30151:SF0">
    <property type="entry name" value="ABC TRANSPORTER PERMEASE PROTEIN MJ0413-RELATED"/>
    <property type="match status" value="1"/>
</dbReference>
<dbReference type="EMBL" id="CP108222">
    <property type="protein sequence ID" value="WTT15714.1"/>
    <property type="molecule type" value="Genomic_DNA"/>
</dbReference>
<feature type="transmembrane region" description="Helical" evidence="7">
    <location>
        <begin position="269"/>
        <end position="293"/>
    </location>
</feature>
<feature type="compositionally biased region" description="Low complexity" evidence="8">
    <location>
        <begin position="20"/>
        <end position="35"/>
    </location>
</feature>
<reference evidence="10" key="1">
    <citation type="submission" date="2022-10" db="EMBL/GenBank/DDBJ databases">
        <title>The complete genomes of actinobacterial strains from the NBC collection.</title>
        <authorList>
            <person name="Joergensen T.S."/>
            <person name="Alvarez Arevalo M."/>
            <person name="Sterndorff E.B."/>
            <person name="Faurdal D."/>
            <person name="Vuksanovic O."/>
            <person name="Mourched A.-S."/>
            <person name="Charusanti P."/>
            <person name="Shaw S."/>
            <person name="Blin K."/>
            <person name="Weber T."/>
        </authorList>
    </citation>
    <scope>NUCLEOTIDE SEQUENCE</scope>
    <source>
        <strain evidence="10">NBC_00093</strain>
    </source>
</reference>
<protein>
    <submittedName>
        <fullName evidence="10">ABC transporter permease subunit</fullName>
    </submittedName>
</protein>
<keyword evidence="6 7" id="KW-0472">Membrane</keyword>
<evidence type="ECO:0000256" key="2">
    <source>
        <dbReference type="ARBA" id="ARBA00022448"/>
    </source>
</evidence>
<evidence type="ECO:0000259" key="9">
    <source>
        <dbReference type="PROSITE" id="PS50928"/>
    </source>
</evidence>
<feature type="transmembrane region" description="Helical" evidence="7">
    <location>
        <begin position="228"/>
        <end position="249"/>
    </location>
</feature>
<organism evidence="10">
    <name type="scientific">Streptomyces sp. NBC_00093</name>
    <dbReference type="NCBI Taxonomy" id="2975649"/>
    <lineage>
        <taxon>Bacteria</taxon>
        <taxon>Bacillati</taxon>
        <taxon>Actinomycetota</taxon>
        <taxon>Actinomycetes</taxon>
        <taxon>Kitasatosporales</taxon>
        <taxon>Streptomycetaceae</taxon>
        <taxon>Streptomyces</taxon>
    </lineage>
</organism>